<sequence>MGDEDECGKCKKKIENEHWVGCEGVC</sequence>
<gene>
    <name evidence="1" type="ORF">R5R35_010799</name>
</gene>
<evidence type="ECO:0000313" key="1">
    <source>
        <dbReference type="EMBL" id="KAK7861899.1"/>
    </source>
</evidence>
<dbReference type="Proteomes" id="UP001378592">
    <property type="component" value="Unassembled WGS sequence"/>
</dbReference>
<evidence type="ECO:0000313" key="2">
    <source>
        <dbReference type="Proteomes" id="UP001378592"/>
    </source>
</evidence>
<organism evidence="1 2">
    <name type="scientific">Gryllus longicercus</name>
    <dbReference type="NCBI Taxonomy" id="2509291"/>
    <lineage>
        <taxon>Eukaryota</taxon>
        <taxon>Metazoa</taxon>
        <taxon>Ecdysozoa</taxon>
        <taxon>Arthropoda</taxon>
        <taxon>Hexapoda</taxon>
        <taxon>Insecta</taxon>
        <taxon>Pterygota</taxon>
        <taxon>Neoptera</taxon>
        <taxon>Polyneoptera</taxon>
        <taxon>Orthoptera</taxon>
        <taxon>Ensifera</taxon>
        <taxon>Gryllidea</taxon>
        <taxon>Grylloidea</taxon>
        <taxon>Gryllidae</taxon>
        <taxon>Gryllinae</taxon>
        <taxon>Gryllus</taxon>
    </lineage>
</organism>
<reference evidence="1 2" key="1">
    <citation type="submission" date="2024-03" db="EMBL/GenBank/DDBJ databases">
        <title>The genome assembly and annotation of the cricket Gryllus longicercus Weissman &amp; Gray.</title>
        <authorList>
            <person name="Szrajer S."/>
            <person name="Gray D."/>
            <person name="Ylla G."/>
        </authorList>
    </citation>
    <scope>NUCLEOTIDE SEQUENCE [LARGE SCALE GENOMIC DNA]</scope>
    <source>
        <strain evidence="1">DAG 2021-001</strain>
        <tissue evidence="1">Whole body minus gut</tissue>
    </source>
</reference>
<dbReference type="AlphaFoldDB" id="A0AAN9Z3T1"/>
<proteinExistence type="predicted"/>
<protein>
    <submittedName>
        <fullName evidence="1">Uncharacterized protein</fullName>
    </submittedName>
</protein>
<dbReference type="EMBL" id="JAZDUA010000294">
    <property type="protein sequence ID" value="KAK7861899.1"/>
    <property type="molecule type" value="Genomic_DNA"/>
</dbReference>
<name>A0AAN9Z3T1_9ORTH</name>
<accession>A0AAN9Z3T1</accession>
<keyword evidence="2" id="KW-1185">Reference proteome</keyword>
<comment type="caution">
    <text evidence="1">The sequence shown here is derived from an EMBL/GenBank/DDBJ whole genome shotgun (WGS) entry which is preliminary data.</text>
</comment>